<reference evidence="2" key="2">
    <citation type="journal article" date="2015" name="Data Brief">
        <title>Shoot transcriptome of the giant reed, Arundo donax.</title>
        <authorList>
            <person name="Barrero R.A."/>
            <person name="Guerrero F.D."/>
            <person name="Moolhuijzen P."/>
            <person name="Goolsby J.A."/>
            <person name="Tidwell J."/>
            <person name="Bellgard S.E."/>
            <person name="Bellgard M.I."/>
        </authorList>
    </citation>
    <scope>NUCLEOTIDE SEQUENCE</scope>
    <source>
        <tissue evidence="2">Shoot tissue taken approximately 20 cm above the soil surface</tissue>
    </source>
</reference>
<protein>
    <submittedName>
        <fullName evidence="2">Uncharacterized protein</fullName>
    </submittedName>
</protein>
<dbReference type="EMBL" id="GBRH01184417">
    <property type="protein sequence ID" value="JAE13479.1"/>
    <property type="molecule type" value="Transcribed_RNA"/>
</dbReference>
<dbReference type="AlphaFoldDB" id="A0A0A9FQD8"/>
<accession>A0A0A9FQD8</accession>
<evidence type="ECO:0000256" key="1">
    <source>
        <dbReference type="SAM" id="MobiDB-lite"/>
    </source>
</evidence>
<name>A0A0A9FQD8_ARUDO</name>
<proteinExistence type="predicted"/>
<feature type="region of interest" description="Disordered" evidence="1">
    <location>
        <begin position="1"/>
        <end position="27"/>
    </location>
</feature>
<sequence>MNGRTKLFSLRTQQNGGTRLKRKRGTG</sequence>
<reference evidence="2" key="1">
    <citation type="submission" date="2014-09" db="EMBL/GenBank/DDBJ databases">
        <authorList>
            <person name="Magalhaes I.L.F."/>
            <person name="Oliveira U."/>
            <person name="Santos F.R."/>
            <person name="Vidigal T.H.D.A."/>
            <person name="Brescovit A.D."/>
            <person name="Santos A.J."/>
        </authorList>
    </citation>
    <scope>NUCLEOTIDE SEQUENCE</scope>
    <source>
        <tissue evidence="2">Shoot tissue taken approximately 20 cm above the soil surface</tissue>
    </source>
</reference>
<organism evidence="2">
    <name type="scientific">Arundo donax</name>
    <name type="common">Giant reed</name>
    <name type="synonym">Donax arundinaceus</name>
    <dbReference type="NCBI Taxonomy" id="35708"/>
    <lineage>
        <taxon>Eukaryota</taxon>
        <taxon>Viridiplantae</taxon>
        <taxon>Streptophyta</taxon>
        <taxon>Embryophyta</taxon>
        <taxon>Tracheophyta</taxon>
        <taxon>Spermatophyta</taxon>
        <taxon>Magnoliopsida</taxon>
        <taxon>Liliopsida</taxon>
        <taxon>Poales</taxon>
        <taxon>Poaceae</taxon>
        <taxon>PACMAD clade</taxon>
        <taxon>Arundinoideae</taxon>
        <taxon>Arundineae</taxon>
        <taxon>Arundo</taxon>
    </lineage>
</organism>
<evidence type="ECO:0000313" key="2">
    <source>
        <dbReference type="EMBL" id="JAE13479.1"/>
    </source>
</evidence>